<evidence type="ECO:0008006" key="3">
    <source>
        <dbReference type="Google" id="ProtNLM"/>
    </source>
</evidence>
<organism evidence="1 2">
    <name type="scientific">Anseongella ginsenosidimutans</name>
    <dbReference type="NCBI Taxonomy" id="496056"/>
    <lineage>
        <taxon>Bacteria</taxon>
        <taxon>Pseudomonadati</taxon>
        <taxon>Bacteroidota</taxon>
        <taxon>Sphingobacteriia</taxon>
        <taxon>Sphingobacteriales</taxon>
        <taxon>Sphingobacteriaceae</taxon>
        <taxon>Anseongella</taxon>
    </lineage>
</organism>
<evidence type="ECO:0000313" key="2">
    <source>
        <dbReference type="Proteomes" id="UP000295807"/>
    </source>
</evidence>
<proteinExistence type="predicted"/>
<dbReference type="EMBL" id="SMAD01000013">
    <property type="protein sequence ID" value="TCS85310.1"/>
    <property type="molecule type" value="Genomic_DNA"/>
</dbReference>
<name>A0A4R3KN34_9SPHI</name>
<dbReference type="Proteomes" id="UP000295807">
    <property type="component" value="Unassembled WGS sequence"/>
</dbReference>
<sequence>MSKKKIHGERNAQLSASLTEGQVYYDWAVTTAFYAAIHFVEDKVLPCELNGKDCKNIGEVRKAYNTRGRHEARERLVGDHLAGVASQYKWLDDRSRYSRYVTYKVSSAEASKANQYVREIFEYCYSQ</sequence>
<gene>
    <name evidence="1" type="ORF">EDD80_11347</name>
</gene>
<dbReference type="AlphaFoldDB" id="A0A4R3KN34"/>
<dbReference type="RefSeq" id="WP_165922857.1">
    <property type="nucleotide sequence ID" value="NZ_SMAD01000013.1"/>
</dbReference>
<reference evidence="1 2" key="1">
    <citation type="submission" date="2019-03" db="EMBL/GenBank/DDBJ databases">
        <title>Genomic Encyclopedia of Type Strains, Phase IV (KMG-IV): sequencing the most valuable type-strain genomes for metagenomic binning, comparative biology and taxonomic classification.</title>
        <authorList>
            <person name="Goeker M."/>
        </authorList>
    </citation>
    <scope>NUCLEOTIDE SEQUENCE [LARGE SCALE GENOMIC DNA]</scope>
    <source>
        <strain evidence="1 2">DSM 21100</strain>
    </source>
</reference>
<comment type="caution">
    <text evidence="1">The sequence shown here is derived from an EMBL/GenBank/DDBJ whole genome shotgun (WGS) entry which is preliminary data.</text>
</comment>
<evidence type="ECO:0000313" key="1">
    <source>
        <dbReference type="EMBL" id="TCS85310.1"/>
    </source>
</evidence>
<keyword evidence="2" id="KW-1185">Reference proteome</keyword>
<accession>A0A4R3KN34</accession>
<protein>
    <recommendedName>
        <fullName evidence="3">HEPN domain-containing protein</fullName>
    </recommendedName>
</protein>